<evidence type="ECO:0000256" key="4">
    <source>
        <dbReference type="ARBA" id="ARBA00022679"/>
    </source>
</evidence>
<comment type="caution">
    <text evidence="10">The sequence shown here is derived from an EMBL/GenBank/DDBJ whole genome shotgun (WGS) entry which is preliminary data.</text>
</comment>
<keyword evidence="5" id="KW-0598">Phosphotransferase system</keyword>
<evidence type="ECO:0000256" key="5">
    <source>
        <dbReference type="ARBA" id="ARBA00022683"/>
    </source>
</evidence>
<keyword evidence="6" id="KW-0418">Kinase</keyword>
<dbReference type="PROSITE" id="PS51100">
    <property type="entry name" value="PTS_EIIB_TYPE_3"/>
    <property type="match status" value="1"/>
</dbReference>
<dbReference type="Proteomes" id="UP001500731">
    <property type="component" value="Unassembled WGS sequence"/>
</dbReference>
<evidence type="ECO:0000313" key="10">
    <source>
        <dbReference type="EMBL" id="GAA4477675.1"/>
    </source>
</evidence>
<dbReference type="SUPFAM" id="SSF52794">
    <property type="entry name" value="PTS system IIB component-like"/>
    <property type="match status" value="1"/>
</dbReference>
<keyword evidence="3" id="KW-0762">Sugar transport</keyword>
<dbReference type="InterPro" id="IPR036095">
    <property type="entry name" value="PTS_EIIB-like_sf"/>
</dbReference>
<keyword evidence="1" id="KW-0813">Transport</keyword>
<evidence type="ECO:0000256" key="3">
    <source>
        <dbReference type="ARBA" id="ARBA00022597"/>
    </source>
</evidence>
<evidence type="ECO:0000313" key="11">
    <source>
        <dbReference type="Proteomes" id="UP001500731"/>
    </source>
</evidence>
<dbReference type="InterPro" id="IPR013012">
    <property type="entry name" value="PTS_EIIB_3"/>
</dbReference>
<dbReference type="RefSeq" id="WP_345183194.1">
    <property type="nucleotide sequence ID" value="NZ_BAABGP010000003.1"/>
</dbReference>
<evidence type="ECO:0000259" key="9">
    <source>
        <dbReference type="PROSITE" id="PS51100"/>
    </source>
</evidence>
<gene>
    <name evidence="10" type="ORF">GCM10023171_00670</name>
</gene>
<evidence type="ECO:0000256" key="2">
    <source>
        <dbReference type="ARBA" id="ARBA00022553"/>
    </source>
</evidence>
<reference evidence="11" key="1">
    <citation type="journal article" date="2019" name="Int. J. Syst. Evol. Microbiol.">
        <title>The Global Catalogue of Microorganisms (GCM) 10K type strain sequencing project: providing services to taxonomists for standard genome sequencing and annotation.</title>
        <authorList>
            <consortium name="The Broad Institute Genomics Platform"/>
            <consortium name="The Broad Institute Genome Sequencing Center for Infectious Disease"/>
            <person name="Wu L."/>
            <person name="Ma J."/>
        </authorList>
    </citation>
    <scope>NUCLEOTIDE SEQUENCE [LARGE SCALE GENOMIC DNA]</scope>
    <source>
        <strain evidence="11">JCM 17839</strain>
    </source>
</reference>
<evidence type="ECO:0000256" key="1">
    <source>
        <dbReference type="ARBA" id="ARBA00022448"/>
    </source>
</evidence>
<evidence type="ECO:0000256" key="6">
    <source>
        <dbReference type="ARBA" id="ARBA00022777"/>
    </source>
</evidence>
<keyword evidence="2" id="KW-0597">Phosphoprotein</keyword>
<name>A0ABP8NY80_9MICO</name>
<keyword evidence="11" id="KW-1185">Reference proteome</keyword>
<proteinExistence type="predicted"/>
<keyword evidence="4" id="KW-0808">Transferase</keyword>
<dbReference type="InterPro" id="IPR003501">
    <property type="entry name" value="PTS_EIIB_2/3"/>
</dbReference>
<feature type="domain" description="PTS EIIB type-3" evidence="9">
    <location>
        <begin position="1"/>
        <end position="100"/>
    </location>
</feature>
<evidence type="ECO:0000256" key="7">
    <source>
        <dbReference type="PROSITE-ProRule" id="PRU00423"/>
    </source>
</evidence>
<accession>A0ABP8NY80</accession>
<dbReference type="Pfam" id="PF02302">
    <property type="entry name" value="PTS_IIB"/>
    <property type="match status" value="1"/>
</dbReference>
<dbReference type="EMBL" id="BAABGP010000003">
    <property type="protein sequence ID" value="GAA4477675.1"/>
    <property type="molecule type" value="Genomic_DNA"/>
</dbReference>
<organism evidence="10 11">
    <name type="scientific">Microbacterium panaciterrae</name>
    <dbReference type="NCBI Taxonomy" id="985759"/>
    <lineage>
        <taxon>Bacteria</taxon>
        <taxon>Bacillati</taxon>
        <taxon>Actinomycetota</taxon>
        <taxon>Actinomycetes</taxon>
        <taxon>Micrococcales</taxon>
        <taxon>Microbacteriaceae</taxon>
        <taxon>Microbacterium</taxon>
    </lineage>
</organism>
<dbReference type="Gene3D" id="3.40.50.2300">
    <property type="match status" value="1"/>
</dbReference>
<evidence type="ECO:0000256" key="8">
    <source>
        <dbReference type="SAM" id="MobiDB-lite"/>
    </source>
</evidence>
<sequence length="114" mass="11760">MRIQVICGAGASSTFVAARLRRAAIAAGSDWDVAAAPLDAVDPFADLVLVGPHIADRRADIARRAPRARVVVLTEDAFTDLDGVRIHALVQTHLAEPGTAPAGTADSTAPKGTP</sequence>
<feature type="region of interest" description="Disordered" evidence="8">
    <location>
        <begin position="95"/>
        <end position="114"/>
    </location>
</feature>
<feature type="modified residue" description="Phosphocysteine; by EIIA" evidence="7">
    <location>
        <position position="7"/>
    </location>
</feature>
<protein>
    <recommendedName>
        <fullName evidence="9">PTS EIIB type-3 domain-containing protein</fullName>
    </recommendedName>
</protein>